<feature type="region of interest" description="Disordered" evidence="1">
    <location>
        <begin position="25"/>
        <end position="45"/>
    </location>
</feature>
<proteinExistence type="predicted"/>
<feature type="region of interest" description="Disordered" evidence="1">
    <location>
        <begin position="252"/>
        <end position="281"/>
    </location>
</feature>
<gene>
    <name evidence="2" type="ORF">C8F04DRAFT_1321119</name>
</gene>
<evidence type="ECO:0000313" key="3">
    <source>
        <dbReference type="Proteomes" id="UP001218188"/>
    </source>
</evidence>
<organism evidence="2 3">
    <name type="scientific">Mycena alexandri</name>
    <dbReference type="NCBI Taxonomy" id="1745969"/>
    <lineage>
        <taxon>Eukaryota</taxon>
        <taxon>Fungi</taxon>
        <taxon>Dikarya</taxon>
        <taxon>Basidiomycota</taxon>
        <taxon>Agaricomycotina</taxon>
        <taxon>Agaricomycetes</taxon>
        <taxon>Agaricomycetidae</taxon>
        <taxon>Agaricales</taxon>
        <taxon>Marasmiineae</taxon>
        <taxon>Mycenaceae</taxon>
        <taxon>Mycena</taxon>
    </lineage>
</organism>
<name>A0AAD6WSY2_9AGAR</name>
<protein>
    <submittedName>
        <fullName evidence="2">Uncharacterized protein</fullName>
    </submittedName>
</protein>
<feature type="compositionally biased region" description="Low complexity" evidence="1">
    <location>
        <begin position="25"/>
        <end position="41"/>
    </location>
</feature>
<feature type="compositionally biased region" description="Basic and acidic residues" evidence="1">
    <location>
        <begin position="258"/>
        <end position="280"/>
    </location>
</feature>
<evidence type="ECO:0000256" key="1">
    <source>
        <dbReference type="SAM" id="MobiDB-lite"/>
    </source>
</evidence>
<dbReference type="Proteomes" id="UP001218188">
    <property type="component" value="Unassembled WGS sequence"/>
</dbReference>
<sequence>MSVYQQSQRGQSYTFTTHDEWLASVPDVSSPSPADPGPASDSRLDPADFADSLCNTLGLNAKYRSDLQTFVNMLTGSRDDRIAMVYLMATNLYTQQIVLDGRADYAAIAELLQDVKAALSQNLDFTKEQRTEITLGCKIKVWDPKRIDFDNDAIRHDVLSLLKSHKNSNGLKAVFDAGGARVKTLGQFIGLQASYAKSIFRNHIRDSLSGCVTLATTGAMRKLVGSTENITPVHAMRMLVLRHFARENKELLGPVQESNKRARVGEPGDADNRKPTRGTDSDSWWPQVTIYFEAKNKAWTADLKSPGWTQLINELMANEKKLFPNDLIPLIPTVDICVPRAPSTDERPMRPIPRRTNFLGDASKTFQLPPMRVPENAQGNGLTLPSLAGLVSSANRGPLQSSSAVNQPHSGYDGHFYSSANSIPGMSVFAP</sequence>
<comment type="caution">
    <text evidence="2">The sequence shown here is derived from an EMBL/GenBank/DDBJ whole genome shotgun (WGS) entry which is preliminary data.</text>
</comment>
<dbReference type="AlphaFoldDB" id="A0AAD6WSY2"/>
<keyword evidence="3" id="KW-1185">Reference proteome</keyword>
<accession>A0AAD6WSY2</accession>
<reference evidence="2" key="1">
    <citation type="submission" date="2023-03" db="EMBL/GenBank/DDBJ databases">
        <title>Massive genome expansion in bonnet fungi (Mycena s.s.) driven by repeated elements and novel gene families across ecological guilds.</title>
        <authorList>
            <consortium name="Lawrence Berkeley National Laboratory"/>
            <person name="Harder C.B."/>
            <person name="Miyauchi S."/>
            <person name="Viragh M."/>
            <person name="Kuo A."/>
            <person name="Thoen E."/>
            <person name="Andreopoulos B."/>
            <person name="Lu D."/>
            <person name="Skrede I."/>
            <person name="Drula E."/>
            <person name="Henrissat B."/>
            <person name="Morin E."/>
            <person name="Kohler A."/>
            <person name="Barry K."/>
            <person name="LaButti K."/>
            <person name="Morin E."/>
            <person name="Salamov A."/>
            <person name="Lipzen A."/>
            <person name="Mereny Z."/>
            <person name="Hegedus B."/>
            <person name="Baldrian P."/>
            <person name="Stursova M."/>
            <person name="Weitz H."/>
            <person name="Taylor A."/>
            <person name="Grigoriev I.V."/>
            <person name="Nagy L.G."/>
            <person name="Martin F."/>
            <person name="Kauserud H."/>
        </authorList>
    </citation>
    <scope>NUCLEOTIDE SEQUENCE</scope>
    <source>
        <strain evidence="2">CBHHK200</strain>
    </source>
</reference>
<evidence type="ECO:0000313" key="2">
    <source>
        <dbReference type="EMBL" id="KAJ7019779.1"/>
    </source>
</evidence>
<dbReference type="EMBL" id="JARJCM010000283">
    <property type="protein sequence ID" value="KAJ7019779.1"/>
    <property type="molecule type" value="Genomic_DNA"/>
</dbReference>